<organism evidence="1 2">
    <name type="scientific">Shinella yambaruensis</name>
    <dbReference type="NCBI Taxonomy" id="415996"/>
    <lineage>
        <taxon>Bacteria</taxon>
        <taxon>Pseudomonadati</taxon>
        <taxon>Pseudomonadota</taxon>
        <taxon>Alphaproteobacteria</taxon>
        <taxon>Hyphomicrobiales</taxon>
        <taxon>Rhizobiaceae</taxon>
        <taxon>Shinella</taxon>
    </lineage>
</organism>
<name>A0ABQ5ZQH7_9HYPH</name>
<comment type="caution">
    <text evidence="1">The sequence shown here is derived from an EMBL/GenBank/DDBJ whole genome shotgun (WGS) entry which is preliminary data.</text>
</comment>
<protein>
    <submittedName>
        <fullName evidence="1">Uncharacterized protein</fullName>
    </submittedName>
</protein>
<keyword evidence="2" id="KW-1185">Reference proteome</keyword>
<dbReference type="EMBL" id="BSOP01000069">
    <property type="protein sequence ID" value="GLR55139.1"/>
    <property type="molecule type" value="Genomic_DNA"/>
</dbReference>
<dbReference type="RefSeq" id="WP_245083001.1">
    <property type="nucleotide sequence ID" value="NZ_BSOP01000069.1"/>
</dbReference>
<sequence length="60" mass="6576">MKIKMLVSLAGTDFCLSPQEETERFDATEAGRLIEAGFAVPVAEKKVERAVKQPAPEKRG</sequence>
<evidence type="ECO:0000313" key="2">
    <source>
        <dbReference type="Proteomes" id="UP001156702"/>
    </source>
</evidence>
<evidence type="ECO:0000313" key="1">
    <source>
        <dbReference type="EMBL" id="GLR55139.1"/>
    </source>
</evidence>
<reference evidence="2" key="1">
    <citation type="journal article" date="2019" name="Int. J. Syst. Evol. Microbiol.">
        <title>The Global Catalogue of Microorganisms (GCM) 10K type strain sequencing project: providing services to taxonomists for standard genome sequencing and annotation.</title>
        <authorList>
            <consortium name="The Broad Institute Genomics Platform"/>
            <consortium name="The Broad Institute Genome Sequencing Center for Infectious Disease"/>
            <person name="Wu L."/>
            <person name="Ma J."/>
        </authorList>
    </citation>
    <scope>NUCLEOTIDE SEQUENCE [LARGE SCALE GENOMIC DNA]</scope>
    <source>
        <strain evidence="2">NBRC 102122</strain>
    </source>
</reference>
<dbReference type="Proteomes" id="UP001156702">
    <property type="component" value="Unassembled WGS sequence"/>
</dbReference>
<accession>A0ABQ5ZQH7</accession>
<proteinExistence type="predicted"/>
<gene>
    <name evidence="1" type="ORF">GCM10007923_63600</name>
</gene>